<comment type="similarity">
    <text evidence="6">Belongs to the IspH family.</text>
</comment>
<dbReference type="GO" id="GO:0019288">
    <property type="term" value="P:isopentenyl diphosphate biosynthetic process, methylerythritol 4-phosphate pathway"/>
    <property type="evidence" value="ECO:0007669"/>
    <property type="project" value="UniProtKB-UniRule"/>
</dbReference>
<feature type="binding site" evidence="6">
    <location>
        <position position="163"/>
    </location>
    <ligand>
        <name>(2E)-4-hydroxy-3-methylbut-2-enyl diphosphate</name>
        <dbReference type="ChEBI" id="CHEBI:128753"/>
    </ligand>
</feature>
<feature type="binding site" evidence="6">
    <location>
        <position position="77"/>
    </location>
    <ligand>
        <name>dimethylallyl diphosphate</name>
        <dbReference type="ChEBI" id="CHEBI:57623"/>
    </ligand>
</feature>
<dbReference type="CDD" id="cd05688">
    <property type="entry name" value="S1_RPS1_repeat_ec3"/>
    <property type="match status" value="1"/>
</dbReference>
<dbReference type="InterPro" id="IPR035104">
    <property type="entry name" value="Ribosomal_protein_S1-like"/>
</dbReference>
<evidence type="ECO:0000256" key="3">
    <source>
        <dbReference type="ARBA" id="ARBA00023004"/>
    </source>
</evidence>
<dbReference type="NCBIfam" id="NF005208">
    <property type="entry name" value="PRK06676.1"/>
    <property type="match status" value="1"/>
</dbReference>
<dbReference type="CDD" id="cd04465">
    <property type="entry name" value="S1_RPS1_repeat_ec2_hs2"/>
    <property type="match status" value="1"/>
</dbReference>
<dbReference type="NCBIfam" id="TIGR00216">
    <property type="entry name" value="ispH_lytB"/>
    <property type="match status" value="1"/>
</dbReference>
<keyword evidence="6" id="KW-0414">Isoprene biosynthesis</keyword>
<feature type="binding site" evidence="6">
    <location>
        <position position="127"/>
    </location>
    <ligand>
        <name>(2E)-4-hydroxy-3-methylbut-2-enyl diphosphate</name>
        <dbReference type="ChEBI" id="CHEBI:128753"/>
    </ligand>
</feature>
<dbReference type="CDD" id="cd05687">
    <property type="entry name" value="S1_RPS1_repeat_ec1_hs1"/>
    <property type="match status" value="1"/>
</dbReference>
<feature type="binding site" evidence="6">
    <location>
        <position position="219"/>
    </location>
    <ligand>
        <name>(2E)-4-hydroxy-3-methylbut-2-enyl diphosphate</name>
        <dbReference type="ChEBI" id="CHEBI:128753"/>
    </ligand>
</feature>
<feature type="binding site" evidence="6">
    <location>
        <position position="265"/>
    </location>
    <ligand>
        <name>isopentenyl diphosphate</name>
        <dbReference type="ChEBI" id="CHEBI:128769"/>
    </ligand>
</feature>
<dbReference type="GO" id="GO:0051745">
    <property type="term" value="F:4-hydroxy-3-methylbut-2-enyl diphosphate reductase activity"/>
    <property type="evidence" value="ECO:0007669"/>
    <property type="project" value="UniProtKB-UniRule"/>
</dbReference>
<evidence type="ECO:0000256" key="6">
    <source>
        <dbReference type="HAMAP-Rule" id="MF_00191"/>
    </source>
</evidence>
<feature type="binding site" evidence="6">
    <location>
        <position position="77"/>
    </location>
    <ligand>
        <name>isopentenyl diphosphate</name>
        <dbReference type="ChEBI" id="CHEBI:128769"/>
    </ligand>
</feature>
<evidence type="ECO:0000256" key="5">
    <source>
        <dbReference type="ARBA" id="ARBA00025604"/>
    </source>
</evidence>
<comment type="pathway">
    <text evidence="6">Isoprenoid biosynthesis; dimethylallyl diphosphate biosynthesis; dimethylallyl diphosphate from (2E)-4-hydroxy-3-methylbutenyl diphosphate: step 1/1.</text>
</comment>
<dbReference type="InterPro" id="IPR003029">
    <property type="entry name" value="S1_domain"/>
</dbReference>
<comment type="cofactor">
    <cofactor evidence="6">
        <name>[4Fe-4S] cluster</name>
        <dbReference type="ChEBI" id="CHEBI:49883"/>
    </cofactor>
    <text evidence="6">Binds 1 [4Fe-4S] cluster per subunit.</text>
</comment>
<dbReference type="AlphaFoldDB" id="A0A151B767"/>
<feature type="binding site" evidence="6">
    <location>
        <position position="265"/>
    </location>
    <ligand>
        <name>dimethylallyl diphosphate</name>
        <dbReference type="ChEBI" id="CHEBI:57623"/>
    </ligand>
</feature>
<feature type="binding site" evidence="6">
    <location>
        <position position="265"/>
    </location>
    <ligand>
        <name>(2E)-4-hydroxy-3-methylbut-2-enyl diphosphate</name>
        <dbReference type="ChEBI" id="CHEBI:128753"/>
    </ligand>
</feature>
<dbReference type="GO" id="GO:0003729">
    <property type="term" value="F:mRNA binding"/>
    <property type="evidence" value="ECO:0007669"/>
    <property type="project" value="UniProtKB-ARBA"/>
</dbReference>
<dbReference type="GO" id="GO:0046872">
    <property type="term" value="F:metal ion binding"/>
    <property type="evidence" value="ECO:0007669"/>
    <property type="project" value="UniProtKB-KW"/>
</dbReference>
<feature type="binding site" evidence="6">
    <location>
        <position position="13"/>
    </location>
    <ligand>
        <name>[4Fe-4S] cluster</name>
        <dbReference type="ChEBI" id="CHEBI:49883"/>
    </ligand>
</feature>
<dbReference type="EMBL" id="LTBA01000001">
    <property type="protein sequence ID" value="KYH35746.1"/>
    <property type="molecule type" value="Genomic_DNA"/>
</dbReference>
<dbReference type="UniPathway" id="UPA00059">
    <property type="reaction ID" value="UER00105"/>
</dbReference>
<keyword evidence="2 6" id="KW-0479">Metal-binding</keyword>
<dbReference type="PANTHER" id="PTHR30426">
    <property type="entry name" value="4-HYDROXY-3-METHYLBUT-2-ENYL DIPHOSPHATE REDUCTASE"/>
    <property type="match status" value="1"/>
</dbReference>
<dbReference type="STRING" id="1121338.CLTEP_01390"/>
<feature type="domain" description="S1 motif" evidence="7">
    <location>
        <begin position="478"/>
        <end position="546"/>
    </location>
</feature>
<feature type="binding site" evidence="6">
    <location>
        <position position="127"/>
    </location>
    <ligand>
        <name>dimethylallyl diphosphate</name>
        <dbReference type="ChEBI" id="CHEBI:57623"/>
    </ligand>
</feature>
<dbReference type="HAMAP" id="MF_00191">
    <property type="entry name" value="IspH"/>
    <property type="match status" value="1"/>
</dbReference>
<dbReference type="GO" id="GO:0051539">
    <property type="term" value="F:4 iron, 4 sulfur cluster binding"/>
    <property type="evidence" value="ECO:0007669"/>
    <property type="project" value="UniProtKB-UniRule"/>
</dbReference>
<evidence type="ECO:0000256" key="4">
    <source>
        <dbReference type="ARBA" id="ARBA00023014"/>
    </source>
</evidence>
<protein>
    <recommendedName>
        <fullName evidence="6">4-hydroxy-3-methylbut-2-enyl diphosphate reductase</fullName>
        <shortName evidence="6">HMBPP reductase</shortName>
        <ecNumber evidence="6">1.17.7.4</ecNumber>
    </recommendedName>
</protein>
<dbReference type="PATRIC" id="fig|1121338.3.peg.141"/>
<comment type="caution">
    <text evidence="8">The sequence shown here is derived from an EMBL/GenBank/DDBJ whole genome shotgun (WGS) entry which is preliminary data.</text>
</comment>
<dbReference type="CDD" id="cd13944">
    <property type="entry name" value="lytB_ispH"/>
    <property type="match status" value="1"/>
</dbReference>
<feature type="binding site" evidence="6">
    <location>
        <position position="221"/>
    </location>
    <ligand>
        <name>(2E)-4-hydroxy-3-methylbut-2-enyl diphosphate</name>
        <dbReference type="ChEBI" id="CHEBI:128753"/>
    </ligand>
</feature>
<keyword evidence="3 6" id="KW-0408">Iron</keyword>
<accession>A0A151B767</accession>
<dbReference type="PRINTS" id="PR00681">
    <property type="entry name" value="RIBOSOMALS1"/>
</dbReference>
<comment type="function">
    <text evidence="6">Catalyzes the conversion of 1-hydroxy-2-methyl-2-(E)-butenyl 4-diphosphate (HMBPP) into a mixture of isopentenyl diphosphate (IPP) and dimethylallyl diphosphate (DMAPP). Acts in the terminal step of the DOXP/MEP pathway for isoprenoid precursor biosynthesis.</text>
</comment>
<dbReference type="InterPro" id="IPR012340">
    <property type="entry name" value="NA-bd_OB-fold"/>
</dbReference>
<dbReference type="InterPro" id="IPR003451">
    <property type="entry name" value="LytB/IspH"/>
</dbReference>
<feature type="active site" description="Proton donor" evidence="6">
    <location>
        <position position="129"/>
    </location>
</feature>
<feature type="binding site" evidence="6">
    <location>
        <position position="191"/>
    </location>
    <ligand>
        <name>[4Fe-4S] cluster</name>
        <dbReference type="ChEBI" id="CHEBI:49883"/>
    </ligand>
</feature>
<feature type="binding site" evidence="6">
    <location>
        <position position="42"/>
    </location>
    <ligand>
        <name>(2E)-4-hydroxy-3-methylbut-2-enyl diphosphate</name>
        <dbReference type="ChEBI" id="CHEBI:128753"/>
    </ligand>
</feature>
<feature type="binding site" evidence="6">
    <location>
        <position position="220"/>
    </location>
    <ligand>
        <name>dimethylallyl diphosphate</name>
        <dbReference type="ChEBI" id="CHEBI:57623"/>
    </ligand>
</feature>
<dbReference type="Pfam" id="PF02401">
    <property type="entry name" value="LYTB"/>
    <property type="match status" value="1"/>
</dbReference>
<keyword evidence="6" id="KW-0560">Oxidoreductase</keyword>
<comment type="function">
    <text evidence="5">Binds mRNA; thus facilitating recognition of the initiation point. It is needed to translate mRNA with a short Shine-Dalgarno (SD) purine-rich sequence.</text>
</comment>
<feature type="binding site" evidence="6">
    <location>
        <position position="99"/>
    </location>
    <ligand>
        <name>[4Fe-4S] cluster</name>
        <dbReference type="ChEBI" id="CHEBI:49883"/>
    </ligand>
</feature>
<dbReference type="FunFam" id="2.40.50.140:FF:000051">
    <property type="entry name" value="RNA-binding transcriptional accessory protein"/>
    <property type="match status" value="1"/>
</dbReference>
<dbReference type="GO" id="GO:0050992">
    <property type="term" value="P:dimethylallyl diphosphate biosynthetic process"/>
    <property type="evidence" value="ECO:0007669"/>
    <property type="project" value="UniProtKB-UniRule"/>
</dbReference>
<keyword evidence="9" id="KW-1185">Reference proteome</keyword>
<dbReference type="UniPathway" id="UPA00056">
    <property type="reaction ID" value="UER00097"/>
</dbReference>
<dbReference type="GO" id="GO:0005737">
    <property type="term" value="C:cytoplasm"/>
    <property type="evidence" value="ECO:0007669"/>
    <property type="project" value="UniProtKB-ARBA"/>
</dbReference>
<evidence type="ECO:0000256" key="1">
    <source>
        <dbReference type="ARBA" id="ARBA00022485"/>
    </source>
</evidence>
<dbReference type="Gene3D" id="2.40.50.140">
    <property type="entry name" value="Nucleic acid-binding proteins"/>
    <property type="match status" value="3"/>
</dbReference>
<reference evidence="8 9" key="1">
    <citation type="submission" date="2016-02" db="EMBL/GenBank/DDBJ databases">
        <title>Genome sequence of Clostridium tepidiprofundi DSM 19306.</title>
        <authorList>
            <person name="Poehlein A."/>
            <person name="Daniel R."/>
        </authorList>
    </citation>
    <scope>NUCLEOTIDE SEQUENCE [LARGE SCALE GENOMIC DNA]</scope>
    <source>
        <strain evidence="8 9">DSM 19306</strain>
    </source>
</reference>
<dbReference type="SMART" id="SM00316">
    <property type="entry name" value="S1"/>
    <property type="match status" value="4"/>
</dbReference>
<feature type="binding site" evidence="6">
    <location>
        <position position="221"/>
    </location>
    <ligand>
        <name>isopentenyl diphosphate</name>
        <dbReference type="ChEBI" id="CHEBI:128769"/>
    </ligand>
</feature>
<evidence type="ECO:0000313" key="9">
    <source>
        <dbReference type="Proteomes" id="UP000075531"/>
    </source>
</evidence>
<evidence type="ECO:0000259" key="7">
    <source>
        <dbReference type="PROSITE" id="PS50126"/>
    </source>
</evidence>
<feature type="domain" description="S1 motif" evidence="7">
    <location>
        <begin position="563"/>
        <end position="632"/>
    </location>
</feature>
<feature type="binding site" evidence="6">
    <location>
        <position position="42"/>
    </location>
    <ligand>
        <name>dimethylallyl diphosphate</name>
        <dbReference type="ChEBI" id="CHEBI:57623"/>
    </ligand>
</feature>
<dbReference type="OrthoDB" id="9804077at2"/>
<feature type="binding site" evidence="6">
    <location>
        <position position="220"/>
    </location>
    <ligand>
        <name>(2E)-4-hydroxy-3-methylbut-2-enyl diphosphate</name>
        <dbReference type="ChEBI" id="CHEBI:128753"/>
    </ligand>
</feature>
<feature type="binding site" evidence="6">
    <location>
        <position position="127"/>
    </location>
    <ligand>
        <name>isopentenyl diphosphate</name>
        <dbReference type="ChEBI" id="CHEBI:128769"/>
    </ligand>
</feature>
<feature type="domain" description="S1 motif" evidence="7">
    <location>
        <begin position="302"/>
        <end position="371"/>
    </location>
</feature>
<dbReference type="NCBIfam" id="NF000907">
    <property type="entry name" value="PRK00087.1"/>
    <property type="match status" value="1"/>
</dbReference>
<dbReference type="Gene3D" id="3.40.50.11270">
    <property type="match status" value="1"/>
</dbReference>
<feature type="domain" description="S1 motif" evidence="7">
    <location>
        <begin position="389"/>
        <end position="457"/>
    </location>
</feature>
<feature type="binding site" evidence="6">
    <location>
        <position position="77"/>
    </location>
    <ligand>
        <name>(2E)-4-hydroxy-3-methylbut-2-enyl diphosphate</name>
        <dbReference type="ChEBI" id="CHEBI:128753"/>
    </ligand>
</feature>
<feature type="binding site" evidence="6">
    <location>
        <position position="220"/>
    </location>
    <ligand>
        <name>isopentenyl diphosphate</name>
        <dbReference type="ChEBI" id="CHEBI:128769"/>
    </ligand>
</feature>
<name>A0A151B767_9CLOT</name>
<dbReference type="SUPFAM" id="SSF50249">
    <property type="entry name" value="Nucleic acid-binding proteins"/>
    <property type="match status" value="4"/>
</dbReference>
<dbReference type="GO" id="GO:0016114">
    <property type="term" value="P:terpenoid biosynthetic process"/>
    <property type="evidence" value="ECO:0007669"/>
    <property type="project" value="UniProtKB-UniRule"/>
</dbReference>
<feature type="binding site" evidence="6">
    <location>
        <position position="219"/>
    </location>
    <ligand>
        <name>dimethylallyl diphosphate</name>
        <dbReference type="ChEBI" id="CHEBI:57623"/>
    </ligand>
</feature>
<keyword evidence="4 6" id="KW-0411">Iron-sulfur</keyword>
<organism evidence="8 9">
    <name type="scientific">Clostridium tepidiprofundi DSM 19306</name>
    <dbReference type="NCBI Taxonomy" id="1121338"/>
    <lineage>
        <taxon>Bacteria</taxon>
        <taxon>Bacillati</taxon>
        <taxon>Bacillota</taxon>
        <taxon>Clostridia</taxon>
        <taxon>Eubacteriales</taxon>
        <taxon>Clostridiaceae</taxon>
        <taxon>Clostridium</taxon>
    </lineage>
</organism>
<dbReference type="FunFam" id="2.40.50.140:FF:000103">
    <property type="entry name" value="protein RRP5 homolog"/>
    <property type="match status" value="1"/>
</dbReference>
<evidence type="ECO:0000256" key="2">
    <source>
        <dbReference type="ARBA" id="ARBA00022723"/>
    </source>
</evidence>
<comment type="catalytic activity">
    <reaction evidence="6">
        <text>dimethylallyl diphosphate + 2 oxidized [2Fe-2S]-[ferredoxin] + H2O = (2E)-4-hydroxy-3-methylbut-2-enyl diphosphate + 2 reduced [2Fe-2S]-[ferredoxin] + 2 H(+)</text>
        <dbReference type="Rhea" id="RHEA:24825"/>
        <dbReference type="Rhea" id="RHEA-COMP:10000"/>
        <dbReference type="Rhea" id="RHEA-COMP:10001"/>
        <dbReference type="ChEBI" id="CHEBI:15377"/>
        <dbReference type="ChEBI" id="CHEBI:15378"/>
        <dbReference type="ChEBI" id="CHEBI:33737"/>
        <dbReference type="ChEBI" id="CHEBI:33738"/>
        <dbReference type="ChEBI" id="CHEBI:57623"/>
        <dbReference type="ChEBI" id="CHEBI:128753"/>
        <dbReference type="EC" id="1.17.7.4"/>
    </reaction>
</comment>
<dbReference type="Pfam" id="PF00575">
    <property type="entry name" value="S1"/>
    <property type="match status" value="3"/>
</dbReference>
<dbReference type="RefSeq" id="WP_066821029.1">
    <property type="nucleotide sequence ID" value="NZ_LTBA01000001.1"/>
</dbReference>
<dbReference type="Proteomes" id="UP000075531">
    <property type="component" value="Unassembled WGS sequence"/>
</dbReference>
<dbReference type="PROSITE" id="PS50126">
    <property type="entry name" value="S1"/>
    <property type="match status" value="4"/>
</dbReference>
<evidence type="ECO:0000313" key="8">
    <source>
        <dbReference type="EMBL" id="KYH35746.1"/>
    </source>
</evidence>
<dbReference type="PANTHER" id="PTHR30426:SF0">
    <property type="entry name" value="4-HYDROXY-3-METHYLBUT-2-ENYL DIPHOSPHATE REDUCTASE"/>
    <property type="match status" value="1"/>
</dbReference>
<gene>
    <name evidence="6" type="primary">ispH</name>
    <name evidence="8" type="ORF">CLTEP_01390</name>
</gene>
<feature type="binding site" evidence="6">
    <location>
        <position position="42"/>
    </location>
    <ligand>
        <name>isopentenyl diphosphate</name>
        <dbReference type="ChEBI" id="CHEBI:128769"/>
    </ligand>
</feature>
<feature type="binding site" evidence="6">
    <location>
        <position position="219"/>
    </location>
    <ligand>
        <name>isopentenyl diphosphate</name>
        <dbReference type="ChEBI" id="CHEBI:128769"/>
    </ligand>
</feature>
<feature type="binding site" evidence="6">
    <location>
        <position position="221"/>
    </location>
    <ligand>
        <name>dimethylallyl diphosphate</name>
        <dbReference type="ChEBI" id="CHEBI:57623"/>
    </ligand>
</feature>
<keyword evidence="1 6" id="KW-0004">4Fe-4S</keyword>
<sequence>MKNVILAQNAGFCYGVKRAVDISLNTKNKYGRKIYTLGPLIHNNDVVKFLKEKGVYPIEYEDIDSLDENDVVIIRSHGVSKNILNDLESKGLIVVDATCPYVKAIHNKVQMYHGLGYQIVIVGDENHPEVIGINGWCDDDAFITKGEKYIPNFSKKVCIVSQTTEKYEIFKNIASKLIDNCSETLVFNTICSATGIRQKSAYELSKKVQVMIVIGGKHSSNTTKLYEICKSNCSRTIHIESAKEIPEEIIFSNNIVNIGVTAGASTPDWIIKEVILKMNNENTQMNEQLKFMEENDVKIYVGKVIKGEIISLTENEAYVNLGYKSDGLLPRNEVTKDENTVLTDIFNIGDVVEAKVINVKNSDGNVVLSKIEIDREKAYVELEDAFKEKRVIKVLIKQVIKGGLLASYKSIRVFIPASHIDLHHVANMEDYLGKELEVVVIEYLVERRKTKIIASRKEILRSEKEKMECETWKSLEKGAVVEGVVRRITNFGAFVEINGVDGLLHISEISWGKVVKVEDELEIGQKINVYILDIDKENKKLSLSIRKLKEDPWTNVDEKYPIGNVVLGKVVRFASFGAFVELEPGIDGLIHISQIAHKRINKPEEVLKIGELVKAKILDVNKENKKISLSIKALEEI</sequence>
<comment type="catalytic activity">
    <reaction evidence="6">
        <text>isopentenyl diphosphate + 2 oxidized [2Fe-2S]-[ferredoxin] + H2O = (2E)-4-hydroxy-3-methylbut-2-enyl diphosphate + 2 reduced [2Fe-2S]-[ferredoxin] + 2 H(+)</text>
        <dbReference type="Rhea" id="RHEA:24488"/>
        <dbReference type="Rhea" id="RHEA-COMP:10000"/>
        <dbReference type="Rhea" id="RHEA-COMP:10001"/>
        <dbReference type="ChEBI" id="CHEBI:15377"/>
        <dbReference type="ChEBI" id="CHEBI:15378"/>
        <dbReference type="ChEBI" id="CHEBI:33737"/>
        <dbReference type="ChEBI" id="CHEBI:33738"/>
        <dbReference type="ChEBI" id="CHEBI:128753"/>
        <dbReference type="ChEBI" id="CHEBI:128769"/>
        <dbReference type="EC" id="1.17.7.4"/>
    </reaction>
</comment>
<dbReference type="EC" id="1.17.7.4" evidence="6"/>
<comment type="pathway">
    <text evidence="6">Isoprenoid biosynthesis; isopentenyl diphosphate biosynthesis via DXP pathway; isopentenyl diphosphate from 1-deoxy-D-xylulose 5-phosphate: step 6/6.</text>
</comment>
<proteinExistence type="inferred from homology"/>
<dbReference type="Gene3D" id="3.40.1010.20">
    <property type="entry name" value="4-hydroxy-3-methylbut-2-enyl diphosphate reductase, catalytic domain"/>
    <property type="match status" value="2"/>
</dbReference>